<feature type="domain" description="C2H2-type" evidence="3">
    <location>
        <begin position="182"/>
        <end position="211"/>
    </location>
</feature>
<dbReference type="OrthoDB" id="3153997at2759"/>
<dbReference type="EMBL" id="KN832572">
    <property type="protein sequence ID" value="KII84096.1"/>
    <property type="molecule type" value="Genomic_DNA"/>
</dbReference>
<protein>
    <recommendedName>
        <fullName evidence="3">C2H2-type domain-containing protein</fullName>
    </recommendedName>
</protein>
<feature type="compositionally biased region" description="Basic and acidic residues" evidence="2">
    <location>
        <begin position="202"/>
        <end position="216"/>
    </location>
</feature>
<dbReference type="GO" id="GO:0008270">
    <property type="term" value="F:zinc ion binding"/>
    <property type="evidence" value="ECO:0007669"/>
    <property type="project" value="UniProtKB-KW"/>
</dbReference>
<dbReference type="PROSITE" id="PS50157">
    <property type="entry name" value="ZINC_FINGER_C2H2_2"/>
    <property type="match status" value="1"/>
</dbReference>
<feature type="region of interest" description="Disordered" evidence="2">
    <location>
        <begin position="202"/>
        <end position="230"/>
    </location>
</feature>
<accession>A0A0C9SKP5</accession>
<dbReference type="PROSITE" id="PS00028">
    <property type="entry name" value="ZINC_FINGER_C2H2_1"/>
    <property type="match status" value="1"/>
</dbReference>
<sequence length="335" mass="36776">MPGPSNQKKRSKRDAKKHAQRKSRSERPSASLVLELDALVLEPTLKSLDDPIADEADSARPLEVDDKPPTKTHAQTPPQILRLPSFSPGSDPFLPAFTSGEATDIDTSALPTPPAIHDPGTGPRVRSPHAFLASKFFVQPPALTDPLCAEFAREEVREMLCSVLPEEMALILWYNKSRATSRICPTCRRLYRLGDILPDHTRLHGHGGEKDKDHLPLLDPGSRKKRPELEREQELSGLCSPLCFILASWPWAHPRTKSDAPVPVDTISATWGRTACEIADEAWAGMGMDEGLYVDDEGLEGDRGLSMLLKMTRLDDLGLAQLLGLDDGSGEEGCE</sequence>
<gene>
    <name evidence="4" type="ORF">PLICRDRAFT_46433</name>
</gene>
<keyword evidence="1" id="KW-0863">Zinc-finger</keyword>
<keyword evidence="5" id="KW-1185">Reference proteome</keyword>
<evidence type="ECO:0000313" key="5">
    <source>
        <dbReference type="Proteomes" id="UP000053263"/>
    </source>
</evidence>
<evidence type="ECO:0000256" key="2">
    <source>
        <dbReference type="SAM" id="MobiDB-lite"/>
    </source>
</evidence>
<feature type="compositionally biased region" description="Basic residues" evidence="2">
    <location>
        <begin position="7"/>
        <end position="24"/>
    </location>
</feature>
<dbReference type="HOGENOM" id="CLU_046011_0_0_1"/>
<proteinExistence type="predicted"/>
<dbReference type="AlphaFoldDB" id="A0A0C9SKP5"/>
<organism evidence="4 5">
    <name type="scientific">Plicaturopsis crispa FD-325 SS-3</name>
    <dbReference type="NCBI Taxonomy" id="944288"/>
    <lineage>
        <taxon>Eukaryota</taxon>
        <taxon>Fungi</taxon>
        <taxon>Dikarya</taxon>
        <taxon>Basidiomycota</taxon>
        <taxon>Agaricomycotina</taxon>
        <taxon>Agaricomycetes</taxon>
        <taxon>Agaricomycetidae</taxon>
        <taxon>Amylocorticiales</taxon>
        <taxon>Amylocorticiaceae</taxon>
        <taxon>Plicatura</taxon>
        <taxon>Plicaturopsis crispa</taxon>
    </lineage>
</organism>
<evidence type="ECO:0000313" key="4">
    <source>
        <dbReference type="EMBL" id="KII84096.1"/>
    </source>
</evidence>
<name>A0A0C9SKP5_PLICR</name>
<feature type="compositionally biased region" description="Basic and acidic residues" evidence="2">
    <location>
        <begin position="57"/>
        <end position="69"/>
    </location>
</feature>
<keyword evidence="1" id="KW-0862">Zinc</keyword>
<evidence type="ECO:0000259" key="3">
    <source>
        <dbReference type="PROSITE" id="PS50157"/>
    </source>
</evidence>
<dbReference type="InterPro" id="IPR013087">
    <property type="entry name" value="Znf_C2H2_type"/>
</dbReference>
<evidence type="ECO:0000256" key="1">
    <source>
        <dbReference type="PROSITE-ProRule" id="PRU00042"/>
    </source>
</evidence>
<reference evidence="4 5" key="1">
    <citation type="submission" date="2014-06" db="EMBL/GenBank/DDBJ databases">
        <title>Evolutionary Origins and Diversification of the Mycorrhizal Mutualists.</title>
        <authorList>
            <consortium name="DOE Joint Genome Institute"/>
            <consortium name="Mycorrhizal Genomics Consortium"/>
            <person name="Kohler A."/>
            <person name="Kuo A."/>
            <person name="Nagy L.G."/>
            <person name="Floudas D."/>
            <person name="Copeland A."/>
            <person name="Barry K.W."/>
            <person name="Cichocki N."/>
            <person name="Veneault-Fourrey C."/>
            <person name="LaButti K."/>
            <person name="Lindquist E.A."/>
            <person name="Lipzen A."/>
            <person name="Lundell T."/>
            <person name="Morin E."/>
            <person name="Murat C."/>
            <person name="Riley R."/>
            <person name="Ohm R."/>
            <person name="Sun H."/>
            <person name="Tunlid A."/>
            <person name="Henrissat B."/>
            <person name="Grigoriev I.V."/>
            <person name="Hibbett D.S."/>
            <person name="Martin F."/>
        </authorList>
    </citation>
    <scope>NUCLEOTIDE SEQUENCE [LARGE SCALE GENOMIC DNA]</scope>
    <source>
        <strain evidence="4 5">FD-325 SS-3</strain>
    </source>
</reference>
<feature type="region of interest" description="Disordered" evidence="2">
    <location>
        <begin position="1"/>
        <end position="85"/>
    </location>
</feature>
<dbReference type="Proteomes" id="UP000053263">
    <property type="component" value="Unassembled WGS sequence"/>
</dbReference>
<keyword evidence="1" id="KW-0479">Metal-binding</keyword>